<dbReference type="PANTHER" id="PTHR31662:SF49">
    <property type="entry name" value="GLABROUS1 ENHANCER-BINDING PROTEIN-RELATED"/>
    <property type="match status" value="1"/>
</dbReference>
<name>A0A565BJZ9_9BRAS</name>
<reference evidence="3" key="1">
    <citation type="submission" date="2019-07" db="EMBL/GenBank/DDBJ databases">
        <authorList>
            <person name="Dittberner H."/>
        </authorList>
    </citation>
    <scope>NUCLEOTIDE SEQUENCE [LARGE SCALE GENOMIC DNA]</scope>
</reference>
<organism evidence="3 4">
    <name type="scientific">Arabis nemorensis</name>
    <dbReference type="NCBI Taxonomy" id="586526"/>
    <lineage>
        <taxon>Eukaryota</taxon>
        <taxon>Viridiplantae</taxon>
        <taxon>Streptophyta</taxon>
        <taxon>Embryophyta</taxon>
        <taxon>Tracheophyta</taxon>
        <taxon>Spermatophyta</taxon>
        <taxon>Magnoliopsida</taxon>
        <taxon>eudicotyledons</taxon>
        <taxon>Gunneridae</taxon>
        <taxon>Pentapetalae</taxon>
        <taxon>rosids</taxon>
        <taxon>malvids</taxon>
        <taxon>Brassicales</taxon>
        <taxon>Brassicaceae</taxon>
        <taxon>Arabideae</taxon>
        <taxon>Arabis</taxon>
    </lineage>
</organism>
<gene>
    <name evidence="3" type="ORF">ANE_LOCUS12400</name>
</gene>
<accession>A0A565BJZ9</accession>
<dbReference type="GO" id="GO:0005634">
    <property type="term" value="C:nucleus"/>
    <property type="evidence" value="ECO:0007669"/>
    <property type="project" value="TreeGrafter"/>
</dbReference>
<comment type="caution">
    <text evidence="3">The sequence shown here is derived from an EMBL/GenBank/DDBJ whole genome shotgun (WGS) entry which is preliminary data.</text>
</comment>
<evidence type="ECO:0000313" key="3">
    <source>
        <dbReference type="EMBL" id="VVB01956.1"/>
    </source>
</evidence>
<dbReference type="Proteomes" id="UP000489600">
    <property type="component" value="Unassembled WGS sequence"/>
</dbReference>
<dbReference type="Pfam" id="PF04504">
    <property type="entry name" value="GeBP-like_DBD"/>
    <property type="match status" value="1"/>
</dbReference>
<feature type="domain" description="Glabrous enhancer-binding protein-like DBD" evidence="2">
    <location>
        <begin position="41"/>
        <end position="131"/>
    </location>
</feature>
<dbReference type="InterPro" id="IPR053932">
    <property type="entry name" value="GeBP-like_DBD"/>
</dbReference>
<protein>
    <recommendedName>
        <fullName evidence="2">Glabrous enhancer-binding protein-like DBD domain-containing protein</fullName>
    </recommendedName>
</protein>
<keyword evidence="4" id="KW-1185">Reference proteome</keyword>
<sequence length="295" mass="33588">MWIHIQNVSNADALRKNRTRSSTTTTPTPKLVSSSAGSKITWTKNDELLILRGIVDYEDVTKLSYRSDWDGFYSYIKGSIVSDFSKVQLRSKTRKLKKRSTDNLAKSDDGKGPTFTNIDDDEIFKLSMIIWRKNNETECDPNVNMDQAKQDEQINENVEQAKDLTHVEHEQINENVEKPEDVPYVEHERASNIITKIDNGEKEKKTIDNGEKEKSEIAGVDEFCVLQDALEATLLLFPSTCRNHQKFLLQNLRNLEAGKGKELSDEWKALLGEEMKLNIKKMNFSAKLADVGGSD</sequence>
<dbReference type="EMBL" id="CABITT030000004">
    <property type="protein sequence ID" value="VVB01956.1"/>
    <property type="molecule type" value="Genomic_DNA"/>
</dbReference>
<evidence type="ECO:0000259" key="2">
    <source>
        <dbReference type="Pfam" id="PF04504"/>
    </source>
</evidence>
<evidence type="ECO:0000313" key="4">
    <source>
        <dbReference type="Proteomes" id="UP000489600"/>
    </source>
</evidence>
<comment type="similarity">
    <text evidence="1">Belongs to the GeBP family.</text>
</comment>
<dbReference type="AlphaFoldDB" id="A0A565BJZ9"/>
<dbReference type="InterPro" id="IPR007592">
    <property type="entry name" value="GEBP"/>
</dbReference>
<dbReference type="GO" id="GO:0006355">
    <property type="term" value="P:regulation of DNA-templated transcription"/>
    <property type="evidence" value="ECO:0007669"/>
    <property type="project" value="InterPro"/>
</dbReference>
<dbReference type="OrthoDB" id="1093161at2759"/>
<dbReference type="PANTHER" id="PTHR31662">
    <property type="entry name" value="BNAANNG10740D PROTEIN-RELATED"/>
    <property type="match status" value="1"/>
</dbReference>
<proteinExistence type="inferred from homology"/>
<evidence type="ECO:0000256" key="1">
    <source>
        <dbReference type="ARBA" id="ARBA00010820"/>
    </source>
</evidence>